<protein>
    <submittedName>
        <fullName evidence="2">Uncharacterized protein</fullName>
    </submittedName>
</protein>
<proteinExistence type="predicted"/>
<dbReference type="AlphaFoldDB" id="A0A1Y1IU28"/>
<dbReference type="Gene3D" id="1.20.1340.10">
    <property type="entry name" value="dopa decarboxylase, N-terminal domain"/>
    <property type="match status" value="1"/>
</dbReference>
<dbReference type="Proteomes" id="UP000054558">
    <property type="component" value="Unassembled WGS sequence"/>
</dbReference>
<sequence length="192" mass="21124">MEETGPPGGCRWRGLVKRESFQGAPFRWKARLCINEAAEPGVVRAIVEELFLCRWLAVLQRREPFALPCASACVENRVDAVQSGGASDAESSADTLCDSGLMPIGVAADRFRELGYPVLSVEIMWDRESDEKKVNLPGAWQTSTLTKPSKDPKVESPLLPESAPEESESLDSIFEDVCNHILPGVTHWQSPN</sequence>
<dbReference type="EMBL" id="DF237888">
    <property type="protein sequence ID" value="GAQ92177.1"/>
    <property type="molecule type" value="Genomic_DNA"/>
</dbReference>
<keyword evidence="3" id="KW-1185">Reference proteome</keyword>
<feature type="region of interest" description="Disordered" evidence="1">
    <location>
        <begin position="136"/>
        <end position="170"/>
    </location>
</feature>
<gene>
    <name evidence="2" type="ORF">KFL_009390030</name>
</gene>
<organism evidence="2 3">
    <name type="scientific">Klebsormidium nitens</name>
    <name type="common">Green alga</name>
    <name type="synonym">Ulothrix nitens</name>
    <dbReference type="NCBI Taxonomy" id="105231"/>
    <lineage>
        <taxon>Eukaryota</taxon>
        <taxon>Viridiplantae</taxon>
        <taxon>Streptophyta</taxon>
        <taxon>Klebsormidiophyceae</taxon>
        <taxon>Klebsormidiales</taxon>
        <taxon>Klebsormidiaceae</taxon>
        <taxon>Klebsormidium</taxon>
    </lineage>
</organism>
<name>A0A1Y1IU28_KLENI</name>
<evidence type="ECO:0000313" key="2">
    <source>
        <dbReference type="EMBL" id="GAQ92177.1"/>
    </source>
</evidence>
<evidence type="ECO:0000256" key="1">
    <source>
        <dbReference type="SAM" id="MobiDB-lite"/>
    </source>
</evidence>
<accession>A0A1Y1IU28</accession>
<dbReference type="STRING" id="105231.A0A1Y1IU28"/>
<evidence type="ECO:0000313" key="3">
    <source>
        <dbReference type="Proteomes" id="UP000054558"/>
    </source>
</evidence>
<reference evidence="2 3" key="1">
    <citation type="journal article" date="2014" name="Nat. Commun.">
        <title>Klebsormidium flaccidum genome reveals primary factors for plant terrestrial adaptation.</title>
        <authorList>
            <person name="Hori K."/>
            <person name="Maruyama F."/>
            <person name="Fujisawa T."/>
            <person name="Togashi T."/>
            <person name="Yamamoto N."/>
            <person name="Seo M."/>
            <person name="Sato S."/>
            <person name="Yamada T."/>
            <person name="Mori H."/>
            <person name="Tajima N."/>
            <person name="Moriyama T."/>
            <person name="Ikeuchi M."/>
            <person name="Watanabe M."/>
            <person name="Wada H."/>
            <person name="Kobayashi K."/>
            <person name="Saito M."/>
            <person name="Masuda T."/>
            <person name="Sasaki-Sekimoto Y."/>
            <person name="Mashiguchi K."/>
            <person name="Awai K."/>
            <person name="Shimojima M."/>
            <person name="Masuda S."/>
            <person name="Iwai M."/>
            <person name="Nobusawa T."/>
            <person name="Narise T."/>
            <person name="Kondo S."/>
            <person name="Saito H."/>
            <person name="Sato R."/>
            <person name="Murakawa M."/>
            <person name="Ihara Y."/>
            <person name="Oshima-Yamada Y."/>
            <person name="Ohtaka K."/>
            <person name="Satoh M."/>
            <person name="Sonobe K."/>
            <person name="Ishii M."/>
            <person name="Ohtani R."/>
            <person name="Kanamori-Sato M."/>
            <person name="Honoki R."/>
            <person name="Miyazaki D."/>
            <person name="Mochizuki H."/>
            <person name="Umetsu J."/>
            <person name="Higashi K."/>
            <person name="Shibata D."/>
            <person name="Kamiya Y."/>
            <person name="Sato N."/>
            <person name="Nakamura Y."/>
            <person name="Tabata S."/>
            <person name="Ida S."/>
            <person name="Kurokawa K."/>
            <person name="Ohta H."/>
        </authorList>
    </citation>
    <scope>NUCLEOTIDE SEQUENCE [LARGE SCALE GENOMIC DNA]</scope>
    <source>
        <strain evidence="2 3">NIES-2285</strain>
    </source>
</reference>